<dbReference type="SUPFAM" id="SSF48371">
    <property type="entry name" value="ARM repeat"/>
    <property type="match status" value="1"/>
</dbReference>
<accession>A0AAJ3K3S5</accession>
<dbReference type="AlphaFoldDB" id="A0AAJ3K3S5"/>
<dbReference type="InterPro" id="IPR011989">
    <property type="entry name" value="ARM-like"/>
</dbReference>
<name>A0AAJ3K3S5_9PAST</name>
<dbReference type="EMBL" id="MLAB01000017">
    <property type="protein sequence ID" value="OOF72509.1"/>
    <property type="molecule type" value="Genomic_DNA"/>
</dbReference>
<organism evidence="1 2">
    <name type="scientific">Rodentibacter caecimuris</name>
    <dbReference type="NCBI Taxonomy" id="1796644"/>
    <lineage>
        <taxon>Bacteria</taxon>
        <taxon>Pseudomonadati</taxon>
        <taxon>Pseudomonadota</taxon>
        <taxon>Gammaproteobacteria</taxon>
        <taxon>Pasteurellales</taxon>
        <taxon>Pasteurellaceae</taxon>
        <taxon>Rodentibacter</taxon>
    </lineage>
</organism>
<dbReference type="InterPro" id="IPR016024">
    <property type="entry name" value="ARM-type_fold"/>
</dbReference>
<sequence length="131" mass="15275">MIETAEEFKMVLDEEMGSPYFPRVEDEQIWLDVIEKYPDLEYIVVQYLVSPAVLAKLAYSKDSDVRCMVAEKRRILLETFELLSNDKDYTVRMRVAINAKCPKHILEKLANDKHEEVVDSAMRSLKKRFGG</sequence>
<gene>
    <name evidence="1" type="ORF">BKG90_04060</name>
</gene>
<evidence type="ECO:0000313" key="1">
    <source>
        <dbReference type="EMBL" id="OOF72509.1"/>
    </source>
</evidence>
<reference evidence="1 2" key="1">
    <citation type="submission" date="2016-10" db="EMBL/GenBank/DDBJ databases">
        <title>Rodentibacter gen. nov. and new species.</title>
        <authorList>
            <person name="Christensen H."/>
        </authorList>
    </citation>
    <scope>NUCLEOTIDE SEQUENCE [LARGE SCALE GENOMIC DNA]</scope>
    <source>
        <strain evidence="1 2">199137021</strain>
    </source>
</reference>
<protein>
    <submittedName>
        <fullName evidence="1">Uncharacterized protein</fullName>
    </submittedName>
</protein>
<dbReference type="Proteomes" id="UP000188998">
    <property type="component" value="Unassembled WGS sequence"/>
</dbReference>
<comment type="caution">
    <text evidence="1">The sequence shown here is derived from an EMBL/GenBank/DDBJ whole genome shotgun (WGS) entry which is preliminary data.</text>
</comment>
<dbReference type="Gene3D" id="1.25.10.10">
    <property type="entry name" value="Leucine-rich Repeat Variant"/>
    <property type="match status" value="1"/>
</dbReference>
<evidence type="ECO:0000313" key="2">
    <source>
        <dbReference type="Proteomes" id="UP000188998"/>
    </source>
</evidence>
<proteinExistence type="predicted"/>
<keyword evidence="2" id="KW-1185">Reference proteome</keyword>